<dbReference type="OrthoDB" id="3240197at2"/>
<keyword evidence="1" id="KW-0812">Transmembrane</keyword>
<comment type="caution">
    <text evidence="2">The sequence shown here is derived from an EMBL/GenBank/DDBJ whole genome shotgun (WGS) entry which is preliminary data.</text>
</comment>
<evidence type="ECO:0000313" key="2">
    <source>
        <dbReference type="EMBL" id="KFI96825.1"/>
    </source>
</evidence>
<name>A0A087DMS5_9BIFI</name>
<evidence type="ECO:0000256" key="1">
    <source>
        <dbReference type="SAM" id="Phobius"/>
    </source>
</evidence>
<sequence length="125" mass="13876">MSDEKRIGAHAGPSSADRMVDAFHRIDEKVDAMREHRLNDPDSLGDKIVKWALPSIAGFVGGKLFQTIWNHGISRRNMRRGRAADAPQGFLMQLLFTALSAAFGAFVSHVSNRGSEAIVDRLHRH</sequence>
<reference evidence="2 3" key="1">
    <citation type="submission" date="2014-03" db="EMBL/GenBank/DDBJ databases">
        <title>Genomics of Bifidobacteria.</title>
        <authorList>
            <person name="Ventura M."/>
            <person name="Milani C."/>
            <person name="Lugli G.A."/>
        </authorList>
    </citation>
    <scope>NUCLEOTIDE SEQUENCE [LARGE SCALE GENOMIC DNA]</scope>
    <source>
        <strain evidence="2 3">DSM 23968</strain>
    </source>
</reference>
<dbReference type="EMBL" id="JGZP01000014">
    <property type="protein sequence ID" value="KFI96825.1"/>
    <property type="molecule type" value="Genomic_DNA"/>
</dbReference>
<dbReference type="AlphaFoldDB" id="A0A087DMS5"/>
<dbReference type="STRING" id="762211.BSTEL_1733"/>
<dbReference type="Proteomes" id="UP000029004">
    <property type="component" value="Unassembled WGS sequence"/>
</dbReference>
<feature type="transmembrane region" description="Helical" evidence="1">
    <location>
        <begin position="90"/>
        <end position="110"/>
    </location>
</feature>
<keyword evidence="1" id="KW-1133">Transmembrane helix</keyword>
<dbReference type="Pfam" id="PF14019">
    <property type="entry name" value="DUF4235"/>
    <property type="match status" value="1"/>
</dbReference>
<dbReference type="InterPro" id="IPR025329">
    <property type="entry name" value="DUF4235"/>
</dbReference>
<keyword evidence="3" id="KW-1185">Reference proteome</keyword>
<dbReference type="eggNOG" id="ENOG5031Y80">
    <property type="taxonomic scope" value="Bacteria"/>
</dbReference>
<accession>A0A087DMS5</accession>
<gene>
    <name evidence="2" type="ORF">BSTEL_1733</name>
</gene>
<proteinExistence type="predicted"/>
<evidence type="ECO:0008006" key="4">
    <source>
        <dbReference type="Google" id="ProtNLM"/>
    </source>
</evidence>
<keyword evidence="1" id="KW-0472">Membrane</keyword>
<organism evidence="2 3">
    <name type="scientific">Bifidobacterium stellenboschense</name>
    <dbReference type="NCBI Taxonomy" id="762211"/>
    <lineage>
        <taxon>Bacteria</taxon>
        <taxon>Bacillati</taxon>
        <taxon>Actinomycetota</taxon>
        <taxon>Actinomycetes</taxon>
        <taxon>Bifidobacteriales</taxon>
        <taxon>Bifidobacteriaceae</taxon>
        <taxon>Bifidobacterium</taxon>
    </lineage>
</organism>
<protein>
    <recommendedName>
        <fullName evidence="4">Membrane associated protein</fullName>
    </recommendedName>
</protein>
<evidence type="ECO:0000313" key="3">
    <source>
        <dbReference type="Proteomes" id="UP000029004"/>
    </source>
</evidence>
<dbReference type="RefSeq" id="WP_034528614.1">
    <property type="nucleotide sequence ID" value="NZ_JGZP01000014.1"/>
</dbReference>